<dbReference type="EC" id="6.3.1.5" evidence="8 10"/>
<feature type="binding site" evidence="8">
    <location>
        <position position="179"/>
    </location>
    <ligand>
        <name>deamido-NAD(+)</name>
        <dbReference type="ChEBI" id="CHEBI:58437"/>
        <note>ligand shared between two neighboring subunits</note>
    </ligand>
</feature>
<comment type="subunit">
    <text evidence="8">Homodimer.</text>
</comment>
<proteinExistence type="inferred from homology"/>
<feature type="binding site" evidence="8">
    <location>
        <position position="164"/>
    </location>
    <ligand>
        <name>Mg(2+)</name>
        <dbReference type="ChEBI" id="CHEBI:18420"/>
    </ligand>
</feature>
<organism evidence="12 13">
    <name type="scientific">Salsuginibacillus halophilus</name>
    <dbReference type="NCBI Taxonomy" id="517424"/>
    <lineage>
        <taxon>Bacteria</taxon>
        <taxon>Bacillati</taxon>
        <taxon>Bacillota</taxon>
        <taxon>Bacilli</taxon>
        <taxon>Bacillales</taxon>
        <taxon>Bacillaceae</taxon>
        <taxon>Salsuginibacillus</taxon>
    </lineage>
</organism>
<dbReference type="HAMAP" id="MF_00193">
    <property type="entry name" value="NadE_ammonia_dep"/>
    <property type="match status" value="1"/>
</dbReference>
<evidence type="ECO:0000256" key="10">
    <source>
        <dbReference type="RuleBase" id="RU003812"/>
    </source>
</evidence>
<dbReference type="UniPathway" id="UPA00253">
    <property type="reaction ID" value="UER00333"/>
</dbReference>
<feature type="binding site" evidence="8">
    <location>
        <position position="159"/>
    </location>
    <ligand>
        <name>ATP</name>
        <dbReference type="ChEBI" id="CHEBI:30616"/>
    </ligand>
</feature>
<comment type="function">
    <text evidence="8">Catalyzes the ATP-dependent amidation of deamido-NAD to form NAD. Uses ammonia as a nitrogen source.</text>
</comment>
<feature type="binding site" evidence="8">
    <location>
        <begin position="46"/>
        <end position="53"/>
    </location>
    <ligand>
        <name>ATP</name>
        <dbReference type="ChEBI" id="CHEBI:30616"/>
    </ligand>
</feature>
<protein>
    <recommendedName>
        <fullName evidence="8 10">NH(3)-dependent NAD(+) synthetase</fullName>
        <ecNumber evidence="8 10">6.3.1.5</ecNumber>
    </recommendedName>
</protein>
<dbReference type="SUPFAM" id="SSF52402">
    <property type="entry name" value="Adenine nucleotide alpha hydrolases-like"/>
    <property type="match status" value="1"/>
</dbReference>
<evidence type="ECO:0000256" key="4">
    <source>
        <dbReference type="ARBA" id="ARBA00022741"/>
    </source>
</evidence>
<comment type="similarity">
    <text evidence="1 8 9">Belongs to the NAD synthetase family.</text>
</comment>
<name>A0A2P8HYM2_9BACI</name>
<evidence type="ECO:0000256" key="7">
    <source>
        <dbReference type="ARBA" id="ARBA00023027"/>
    </source>
</evidence>
<keyword evidence="6 8" id="KW-0460">Magnesium</keyword>
<dbReference type="PANTHER" id="PTHR23090:SF7">
    <property type="entry name" value="NH(3)-DEPENDENT NAD(+) SYNTHETASE"/>
    <property type="match status" value="1"/>
</dbReference>
<dbReference type="PANTHER" id="PTHR23090">
    <property type="entry name" value="NH 3 /GLUTAMINE-DEPENDENT NAD + SYNTHETASE"/>
    <property type="match status" value="1"/>
</dbReference>
<evidence type="ECO:0000256" key="6">
    <source>
        <dbReference type="ARBA" id="ARBA00022842"/>
    </source>
</evidence>
<evidence type="ECO:0000313" key="12">
    <source>
        <dbReference type="EMBL" id="PSL51331.1"/>
    </source>
</evidence>
<dbReference type="CDD" id="cd00553">
    <property type="entry name" value="NAD_synthase"/>
    <property type="match status" value="1"/>
</dbReference>
<dbReference type="GO" id="GO:0005524">
    <property type="term" value="F:ATP binding"/>
    <property type="evidence" value="ECO:0007669"/>
    <property type="project" value="UniProtKB-UniRule"/>
</dbReference>
<evidence type="ECO:0000259" key="11">
    <source>
        <dbReference type="Pfam" id="PF02540"/>
    </source>
</evidence>
<dbReference type="NCBIfam" id="NF001979">
    <property type="entry name" value="PRK00768.1"/>
    <property type="match status" value="1"/>
</dbReference>
<dbReference type="InterPro" id="IPR022926">
    <property type="entry name" value="NH(3)-dep_NAD(+)_synth"/>
</dbReference>
<keyword evidence="5 8" id="KW-0067">ATP-binding</keyword>
<comment type="pathway">
    <text evidence="8">Cofactor biosynthesis; NAD(+) biosynthesis; NAD(+) from deamido-NAD(+) (ammonia route): step 1/1.</text>
</comment>
<accession>A0A2P8HYM2</accession>
<feature type="binding site" description="in other chain" evidence="8">
    <location>
        <position position="139"/>
    </location>
    <ligand>
        <name>deamido-NAD(+)</name>
        <dbReference type="ChEBI" id="CHEBI:58437"/>
        <note>ligand shared between two neighboring subunits</note>
    </ligand>
</feature>
<sequence length="277" mass="30617">MGKTQNEIIRELDAKSSIYVEEEIRKRVDFLKTYAKTANVQGFVLGISGGQDSALAGVLAQQAVNELNEAGGTYAFTAARLPYGEQVDEDDAAAVMKWLAPDRSFDIDIAPAVDAAEKAFEAGIGQKMSDFNKGNTKARERMKIQYDLAAEFSSLVVGTDHAAEAVTGFFTKFGDGACDVAPLFGLNKRQGKELLAALDAPEFLRHKEPTADLESDKPALPDEEALGMTYDQIDDFLEGKTVPSEIHDKIIRFYERTEHKRQPPVTVYDSWWKQLNN</sequence>
<dbReference type="NCBIfam" id="TIGR00552">
    <property type="entry name" value="nadE"/>
    <property type="match status" value="1"/>
</dbReference>
<dbReference type="GO" id="GO:0008795">
    <property type="term" value="F:NAD+ synthase activity"/>
    <property type="evidence" value="ECO:0007669"/>
    <property type="project" value="UniProtKB-UniRule"/>
</dbReference>
<keyword evidence="7 8" id="KW-0520">NAD</keyword>
<feature type="domain" description="NAD/GMP synthase" evidence="11">
    <location>
        <begin position="24"/>
        <end position="264"/>
    </location>
</feature>
<dbReference type="Gene3D" id="3.40.50.620">
    <property type="entry name" value="HUPs"/>
    <property type="match status" value="1"/>
</dbReference>
<evidence type="ECO:0000256" key="3">
    <source>
        <dbReference type="ARBA" id="ARBA00022723"/>
    </source>
</evidence>
<feature type="binding site" description="in other chain" evidence="8">
    <location>
        <position position="172"/>
    </location>
    <ligand>
        <name>deamido-NAD(+)</name>
        <dbReference type="ChEBI" id="CHEBI:58437"/>
        <note>ligand shared between two neighboring subunits</note>
    </ligand>
</feature>
<comment type="catalytic activity">
    <reaction evidence="8 10">
        <text>deamido-NAD(+) + NH4(+) + ATP = AMP + diphosphate + NAD(+) + H(+)</text>
        <dbReference type="Rhea" id="RHEA:21188"/>
        <dbReference type="ChEBI" id="CHEBI:15378"/>
        <dbReference type="ChEBI" id="CHEBI:28938"/>
        <dbReference type="ChEBI" id="CHEBI:30616"/>
        <dbReference type="ChEBI" id="CHEBI:33019"/>
        <dbReference type="ChEBI" id="CHEBI:57540"/>
        <dbReference type="ChEBI" id="CHEBI:58437"/>
        <dbReference type="ChEBI" id="CHEBI:456215"/>
        <dbReference type="EC" id="6.3.1.5"/>
    </reaction>
</comment>
<feature type="binding site" evidence="8">
    <location>
        <position position="210"/>
    </location>
    <ligand>
        <name>ATP</name>
        <dbReference type="ChEBI" id="CHEBI:30616"/>
    </ligand>
</feature>
<gene>
    <name evidence="8" type="primary">nadE</name>
    <name evidence="12" type="ORF">B0H94_101245</name>
</gene>
<dbReference type="Proteomes" id="UP000242310">
    <property type="component" value="Unassembled WGS sequence"/>
</dbReference>
<dbReference type="EMBL" id="PYAV01000001">
    <property type="protein sequence ID" value="PSL51331.1"/>
    <property type="molecule type" value="Genomic_DNA"/>
</dbReference>
<feature type="binding site" evidence="8">
    <location>
        <position position="188"/>
    </location>
    <ligand>
        <name>ATP</name>
        <dbReference type="ChEBI" id="CHEBI:30616"/>
    </ligand>
</feature>
<comment type="caution">
    <text evidence="12">The sequence shown here is derived from an EMBL/GenBank/DDBJ whole genome shotgun (WGS) entry which is preliminary data.</text>
</comment>
<dbReference type="OrthoDB" id="9803818at2"/>
<evidence type="ECO:0000256" key="1">
    <source>
        <dbReference type="ARBA" id="ARBA00005859"/>
    </source>
</evidence>
<dbReference type="GO" id="GO:0005737">
    <property type="term" value="C:cytoplasm"/>
    <property type="evidence" value="ECO:0007669"/>
    <property type="project" value="InterPro"/>
</dbReference>
<keyword evidence="4 8" id="KW-0547">Nucleotide-binding</keyword>
<evidence type="ECO:0000256" key="9">
    <source>
        <dbReference type="RuleBase" id="RU003811"/>
    </source>
</evidence>
<dbReference type="GO" id="GO:0009435">
    <property type="term" value="P:NAD+ biosynthetic process"/>
    <property type="evidence" value="ECO:0007669"/>
    <property type="project" value="UniProtKB-UniRule"/>
</dbReference>
<evidence type="ECO:0000256" key="8">
    <source>
        <dbReference type="HAMAP-Rule" id="MF_00193"/>
    </source>
</evidence>
<feature type="binding site" description="in other chain" evidence="8">
    <location>
        <begin position="259"/>
        <end position="260"/>
    </location>
    <ligand>
        <name>deamido-NAD(+)</name>
        <dbReference type="ChEBI" id="CHEBI:58437"/>
        <note>ligand shared between two neighboring subunits</note>
    </ligand>
</feature>
<dbReference type="InterPro" id="IPR003694">
    <property type="entry name" value="NAD_synthase"/>
</dbReference>
<dbReference type="GO" id="GO:0046872">
    <property type="term" value="F:metal ion binding"/>
    <property type="evidence" value="ECO:0007669"/>
    <property type="project" value="UniProtKB-KW"/>
</dbReference>
<keyword evidence="2 8" id="KW-0436">Ligase</keyword>
<dbReference type="GO" id="GO:0004359">
    <property type="term" value="F:glutaminase activity"/>
    <property type="evidence" value="ECO:0007669"/>
    <property type="project" value="InterPro"/>
</dbReference>
<evidence type="ECO:0000256" key="5">
    <source>
        <dbReference type="ARBA" id="ARBA00022840"/>
    </source>
</evidence>
<dbReference type="AlphaFoldDB" id="A0A2P8HYM2"/>
<dbReference type="InterPro" id="IPR014729">
    <property type="entry name" value="Rossmann-like_a/b/a_fold"/>
</dbReference>
<reference evidence="12 13" key="1">
    <citation type="submission" date="2018-03" db="EMBL/GenBank/DDBJ databases">
        <title>Genomic Encyclopedia of Type Strains, Phase III (KMG-III): the genomes of soil and plant-associated and newly described type strains.</title>
        <authorList>
            <person name="Whitman W."/>
        </authorList>
    </citation>
    <scope>NUCLEOTIDE SEQUENCE [LARGE SCALE GENOMIC DNA]</scope>
    <source>
        <strain evidence="12 13">CGMCC 1.07653</strain>
    </source>
</reference>
<dbReference type="RefSeq" id="WP_106587401.1">
    <property type="nucleotide sequence ID" value="NZ_PYAV01000001.1"/>
</dbReference>
<dbReference type="Pfam" id="PF02540">
    <property type="entry name" value="NAD_synthase"/>
    <property type="match status" value="1"/>
</dbReference>
<dbReference type="InterPro" id="IPR022310">
    <property type="entry name" value="NAD/GMP_synthase"/>
</dbReference>
<evidence type="ECO:0000313" key="13">
    <source>
        <dbReference type="Proteomes" id="UP000242310"/>
    </source>
</evidence>
<evidence type="ECO:0000256" key="2">
    <source>
        <dbReference type="ARBA" id="ARBA00022598"/>
    </source>
</evidence>
<keyword evidence="3 8" id="KW-0479">Metal-binding</keyword>
<keyword evidence="13" id="KW-1185">Reference proteome</keyword>
<dbReference type="GO" id="GO:0003952">
    <property type="term" value="F:NAD+ synthase (glutamine-hydrolyzing) activity"/>
    <property type="evidence" value="ECO:0007669"/>
    <property type="project" value="InterPro"/>
</dbReference>
<feature type="binding site" evidence="8">
    <location>
        <position position="52"/>
    </location>
    <ligand>
        <name>Mg(2+)</name>
        <dbReference type="ChEBI" id="CHEBI:18420"/>
    </ligand>
</feature>